<dbReference type="OrthoDB" id="429626at2759"/>
<dbReference type="InterPro" id="IPR006638">
    <property type="entry name" value="Elp3/MiaA/NifB-like_rSAM"/>
</dbReference>
<evidence type="ECO:0000256" key="6">
    <source>
        <dbReference type="ARBA" id="ARBA00022485"/>
    </source>
</evidence>
<feature type="domain" description="Radical SAM core" evidence="18">
    <location>
        <begin position="46"/>
        <end position="265"/>
    </location>
</feature>
<dbReference type="InterPro" id="IPR007197">
    <property type="entry name" value="rSAM"/>
</dbReference>
<dbReference type="PANTHER" id="PTHR22960:SF0">
    <property type="entry name" value="MOLYBDENUM COFACTOR BIOSYNTHESIS PROTEIN 1"/>
    <property type="match status" value="1"/>
</dbReference>
<dbReference type="InterPro" id="IPR040064">
    <property type="entry name" value="MoaA-like"/>
</dbReference>
<name>A0A8K0WX15_9HYPO</name>
<dbReference type="InterPro" id="IPR013483">
    <property type="entry name" value="MoaA"/>
</dbReference>
<proteinExistence type="inferred from homology"/>
<dbReference type="UniPathway" id="UPA00344"/>
<accession>A0A8K0WX15</accession>
<evidence type="ECO:0000256" key="11">
    <source>
        <dbReference type="ARBA" id="ARBA00023014"/>
    </source>
</evidence>
<dbReference type="Pfam" id="PF04055">
    <property type="entry name" value="Radical_SAM"/>
    <property type="match status" value="1"/>
</dbReference>
<dbReference type="SUPFAM" id="SSF102114">
    <property type="entry name" value="Radical SAM enzymes"/>
    <property type="match status" value="1"/>
</dbReference>
<dbReference type="InterPro" id="IPR050105">
    <property type="entry name" value="MoCo_biosynth_MoaA/MoaC"/>
</dbReference>
<keyword evidence="8" id="KW-0479">Metal-binding</keyword>
<dbReference type="CDD" id="cd01420">
    <property type="entry name" value="MoaC_PE"/>
    <property type="match status" value="1"/>
</dbReference>
<evidence type="ECO:0000256" key="16">
    <source>
        <dbReference type="ARBA" id="ARBA00048697"/>
    </source>
</evidence>
<dbReference type="GO" id="GO:0005525">
    <property type="term" value="F:GTP binding"/>
    <property type="evidence" value="ECO:0007669"/>
    <property type="project" value="UniProtKB-KW"/>
</dbReference>
<keyword evidence="15" id="KW-0456">Lyase</keyword>
<evidence type="ECO:0000256" key="14">
    <source>
        <dbReference type="ARBA" id="ARBA00023150"/>
    </source>
</evidence>
<evidence type="ECO:0000256" key="13">
    <source>
        <dbReference type="ARBA" id="ARBA00023134"/>
    </source>
</evidence>
<comment type="catalytic activity">
    <reaction evidence="16">
        <text>GTP + AH2 + S-adenosyl-L-methionine = (8S)-3',8-cyclo-7,8-dihydroguanosine 5'-triphosphate + 5'-deoxyadenosine + L-methionine + A + H(+)</text>
        <dbReference type="Rhea" id="RHEA:49576"/>
        <dbReference type="ChEBI" id="CHEBI:13193"/>
        <dbReference type="ChEBI" id="CHEBI:15378"/>
        <dbReference type="ChEBI" id="CHEBI:17319"/>
        <dbReference type="ChEBI" id="CHEBI:17499"/>
        <dbReference type="ChEBI" id="CHEBI:37565"/>
        <dbReference type="ChEBI" id="CHEBI:57844"/>
        <dbReference type="ChEBI" id="CHEBI:59789"/>
        <dbReference type="ChEBI" id="CHEBI:131766"/>
        <dbReference type="EC" id="4.1.99.22"/>
    </reaction>
</comment>
<dbReference type="SFLD" id="SFLDG01386">
    <property type="entry name" value="main_SPASM_domain-containing"/>
    <property type="match status" value="1"/>
</dbReference>
<evidence type="ECO:0000256" key="4">
    <source>
        <dbReference type="ARBA" id="ARBA00008484"/>
    </source>
</evidence>
<dbReference type="PROSITE" id="PS01305">
    <property type="entry name" value="MOAA_NIFB_PQQE"/>
    <property type="match status" value="1"/>
</dbReference>
<evidence type="ECO:0000256" key="1">
    <source>
        <dbReference type="ARBA" id="ARBA00001637"/>
    </source>
</evidence>
<comment type="similarity">
    <text evidence="5">In the N-terminal section; belongs to the radical SAM superfamily. MoaA family.</text>
</comment>
<dbReference type="SFLD" id="SFLDS00029">
    <property type="entry name" value="Radical_SAM"/>
    <property type="match status" value="1"/>
</dbReference>
<evidence type="ECO:0000256" key="17">
    <source>
        <dbReference type="SAM" id="MobiDB-lite"/>
    </source>
</evidence>
<evidence type="ECO:0000256" key="8">
    <source>
        <dbReference type="ARBA" id="ARBA00022723"/>
    </source>
</evidence>
<comment type="cofactor">
    <cofactor evidence="2">
        <name>[4Fe-4S] cluster</name>
        <dbReference type="ChEBI" id="CHEBI:49883"/>
    </cofactor>
</comment>
<dbReference type="InterPro" id="IPR047594">
    <property type="entry name" value="MoaC_bact/euk"/>
</dbReference>
<dbReference type="Gene3D" id="3.30.70.640">
    <property type="entry name" value="Molybdopterin cofactor biosynthesis C (MoaC) domain"/>
    <property type="match status" value="1"/>
</dbReference>
<gene>
    <name evidence="19" type="ORF">B0I35DRAFT_448504</name>
</gene>
<keyword evidence="7" id="KW-0949">S-adenosyl-L-methionine</keyword>
<keyword evidence="10" id="KW-0408">Iron</keyword>
<dbReference type="SFLD" id="SFLDG01383">
    <property type="entry name" value="cyclic_pyranopterin_phosphate"/>
    <property type="match status" value="1"/>
</dbReference>
<evidence type="ECO:0000256" key="5">
    <source>
        <dbReference type="ARBA" id="ARBA00009862"/>
    </source>
</evidence>
<dbReference type="Pfam" id="PF01967">
    <property type="entry name" value="MoaC"/>
    <property type="match status" value="1"/>
</dbReference>
<dbReference type="SFLD" id="SFLDG01067">
    <property type="entry name" value="SPASM/twitch_domain_containing"/>
    <property type="match status" value="1"/>
</dbReference>
<evidence type="ECO:0000313" key="20">
    <source>
        <dbReference type="Proteomes" id="UP000813444"/>
    </source>
</evidence>
<dbReference type="HAMAP" id="MF_01224_B">
    <property type="entry name" value="MoaC_B"/>
    <property type="match status" value="1"/>
</dbReference>
<sequence>MQRWLRYQSISTVPSSITDSQKIAPTPSRHDRIRNAKPFSDFLTDTFQREHDYLRISVTERCNLRCVYCMPEEGVPLSPNRDLLTTPEIALLASIFVSQGVSKIRLTGGEPTVRRDIVPLMHQIGALQRHGLKELCITTNGLSLHRKLDSMVEAGLTGVNLSLDTLDPWQFQIMTRRKGFDAVQKSIDRILELKKHGAGIKLKINCVVMRGVNDREILPFVELTREKDIEVRFIEYMPFDGNKWSEGKMFSYGEMVDLIKAKHPSLQKVQGHRNDTSKTWHVPGFAGRIGFITSMTHNFCGTCNRLRITSDGNLKVCLFGNAEVSLRDILRKSNAGEPIDEQALEALKQVEMDRRRGLGASDQPLGMAPNEAELLKVIGMAVKNKKAKHAGMGTLEHMKNRPMILIGLVQRRQLFSTSRALLDKTGKKAEQDGDSKQPRLTHVSASGSAHMVSISEKTSTSRIATAACSVHFSNETAVKLIRDNQMKKGDVLGVARVAGIMAAKRTPELIPLCHPIAISHVGVELDASADKVIQVRATVTCDGKTGVEMEALTAASTAALTIYDMCKAVDKGMRIEGLRVVLKDGGKSGRWEAE</sequence>
<evidence type="ECO:0000256" key="15">
    <source>
        <dbReference type="ARBA" id="ARBA00023239"/>
    </source>
</evidence>
<evidence type="ECO:0000256" key="10">
    <source>
        <dbReference type="ARBA" id="ARBA00023004"/>
    </source>
</evidence>
<dbReference type="GO" id="GO:0046872">
    <property type="term" value="F:metal ion binding"/>
    <property type="evidence" value="ECO:0007669"/>
    <property type="project" value="UniProtKB-KW"/>
</dbReference>
<dbReference type="AlphaFoldDB" id="A0A8K0WX15"/>
<keyword evidence="9" id="KW-0547">Nucleotide-binding</keyword>
<reference evidence="19" key="1">
    <citation type="journal article" date="2021" name="Nat. Commun.">
        <title>Genetic determinants of endophytism in the Arabidopsis root mycobiome.</title>
        <authorList>
            <person name="Mesny F."/>
            <person name="Miyauchi S."/>
            <person name="Thiergart T."/>
            <person name="Pickel B."/>
            <person name="Atanasova L."/>
            <person name="Karlsson M."/>
            <person name="Huettel B."/>
            <person name="Barry K.W."/>
            <person name="Haridas S."/>
            <person name="Chen C."/>
            <person name="Bauer D."/>
            <person name="Andreopoulos W."/>
            <person name="Pangilinan J."/>
            <person name="LaButti K."/>
            <person name="Riley R."/>
            <person name="Lipzen A."/>
            <person name="Clum A."/>
            <person name="Drula E."/>
            <person name="Henrissat B."/>
            <person name="Kohler A."/>
            <person name="Grigoriev I.V."/>
            <person name="Martin F.M."/>
            <person name="Hacquard S."/>
        </authorList>
    </citation>
    <scope>NUCLEOTIDE SEQUENCE</scope>
    <source>
        <strain evidence="19">MPI-CAGE-CH-0235</strain>
    </source>
</reference>
<dbReference type="InterPro" id="IPR058240">
    <property type="entry name" value="rSAM_sf"/>
</dbReference>
<evidence type="ECO:0000256" key="3">
    <source>
        <dbReference type="ARBA" id="ARBA00005046"/>
    </source>
</evidence>
<dbReference type="InterPro" id="IPR036522">
    <property type="entry name" value="MoaC_sf"/>
</dbReference>
<keyword evidence="14" id="KW-0501">Molybdenum cofactor biosynthesis</keyword>
<dbReference type="Gene3D" id="3.20.20.70">
    <property type="entry name" value="Aldolase class I"/>
    <property type="match status" value="1"/>
</dbReference>
<feature type="compositionally biased region" description="Basic and acidic residues" evidence="17">
    <location>
        <begin position="424"/>
        <end position="437"/>
    </location>
</feature>
<dbReference type="GO" id="GO:0061799">
    <property type="term" value="F:cyclic pyranopterin monophosphate synthase activity"/>
    <property type="evidence" value="ECO:0007669"/>
    <property type="project" value="UniProtKB-EC"/>
</dbReference>
<dbReference type="Pfam" id="PF06463">
    <property type="entry name" value="Mob_synth_C"/>
    <property type="match status" value="1"/>
</dbReference>
<dbReference type="GO" id="GO:0061798">
    <property type="term" value="F:GTP 3',8'-cyclase activity"/>
    <property type="evidence" value="ECO:0007669"/>
    <property type="project" value="UniProtKB-EC"/>
</dbReference>
<comment type="caution">
    <text evidence="19">The sequence shown here is derived from an EMBL/GenBank/DDBJ whole genome shotgun (WGS) entry which is preliminary data.</text>
</comment>
<evidence type="ECO:0000256" key="2">
    <source>
        <dbReference type="ARBA" id="ARBA00001966"/>
    </source>
</evidence>
<dbReference type="SMART" id="SM00729">
    <property type="entry name" value="Elp3"/>
    <property type="match status" value="1"/>
</dbReference>
<dbReference type="EMBL" id="JAGPNK010000001">
    <property type="protein sequence ID" value="KAH7329248.1"/>
    <property type="molecule type" value="Genomic_DNA"/>
</dbReference>
<protein>
    <submittedName>
        <fullName evidence="19">Molybdenum cofactor biosynthesis protein 1 B</fullName>
    </submittedName>
</protein>
<dbReference type="NCBIfam" id="TIGR02666">
    <property type="entry name" value="moaA"/>
    <property type="match status" value="1"/>
</dbReference>
<dbReference type="PANTHER" id="PTHR22960">
    <property type="entry name" value="MOLYBDOPTERIN COFACTOR SYNTHESIS PROTEIN A"/>
    <property type="match status" value="1"/>
</dbReference>
<organism evidence="19 20">
    <name type="scientific">Stachybotrys elegans</name>
    <dbReference type="NCBI Taxonomy" id="80388"/>
    <lineage>
        <taxon>Eukaryota</taxon>
        <taxon>Fungi</taxon>
        <taxon>Dikarya</taxon>
        <taxon>Ascomycota</taxon>
        <taxon>Pezizomycotina</taxon>
        <taxon>Sordariomycetes</taxon>
        <taxon>Hypocreomycetidae</taxon>
        <taxon>Hypocreales</taxon>
        <taxon>Stachybotryaceae</taxon>
        <taxon>Stachybotrys</taxon>
    </lineage>
</organism>
<keyword evidence="11" id="KW-0411">Iron-sulfur</keyword>
<dbReference type="NCBIfam" id="NF006870">
    <property type="entry name" value="PRK09364.1"/>
    <property type="match status" value="1"/>
</dbReference>
<dbReference type="GO" id="GO:0051539">
    <property type="term" value="F:4 iron, 4 sulfur cluster binding"/>
    <property type="evidence" value="ECO:0007669"/>
    <property type="project" value="UniProtKB-KW"/>
</dbReference>
<feature type="region of interest" description="Disordered" evidence="17">
    <location>
        <begin position="424"/>
        <end position="451"/>
    </location>
</feature>
<dbReference type="CDD" id="cd01335">
    <property type="entry name" value="Radical_SAM"/>
    <property type="match status" value="1"/>
</dbReference>
<comment type="similarity">
    <text evidence="4">In the C-terminal section; belongs to the MoaC family.</text>
</comment>
<keyword evidence="12" id="KW-0496">Mitochondrion</keyword>
<dbReference type="Proteomes" id="UP000813444">
    <property type="component" value="Unassembled WGS sequence"/>
</dbReference>
<comment type="catalytic activity">
    <reaction evidence="1">
        <text>(8S)-3',8-cyclo-7,8-dihydroguanosine 5'-triphosphate = cyclic pyranopterin phosphate + diphosphate</text>
        <dbReference type="Rhea" id="RHEA:49580"/>
        <dbReference type="ChEBI" id="CHEBI:33019"/>
        <dbReference type="ChEBI" id="CHEBI:59648"/>
        <dbReference type="ChEBI" id="CHEBI:131766"/>
        <dbReference type="EC" id="4.6.1.17"/>
    </reaction>
</comment>
<dbReference type="NCBIfam" id="TIGR00581">
    <property type="entry name" value="moaC"/>
    <property type="match status" value="1"/>
</dbReference>
<dbReference type="InterPro" id="IPR010505">
    <property type="entry name" value="MoaA_twitch"/>
</dbReference>
<dbReference type="InterPro" id="IPR000385">
    <property type="entry name" value="MoaA_NifB_PqqE_Fe-S-bd_CS"/>
</dbReference>
<keyword evidence="13" id="KW-0342">GTP-binding</keyword>
<evidence type="ECO:0000256" key="7">
    <source>
        <dbReference type="ARBA" id="ARBA00022691"/>
    </source>
</evidence>
<evidence type="ECO:0000256" key="9">
    <source>
        <dbReference type="ARBA" id="ARBA00022741"/>
    </source>
</evidence>
<evidence type="ECO:0000259" key="18">
    <source>
        <dbReference type="PROSITE" id="PS51918"/>
    </source>
</evidence>
<dbReference type="SUPFAM" id="SSF55040">
    <property type="entry name" value="Molybdenum cofactor biosynthesis protein C, MoaC"/>
    <property type="match status" value="1"/>
</dbReference>
<dbReference type="PROSITE" id="PS51918">
    <property type="entry name" value="RADICAL_SAM"/>
    <property type="match status" value="1"/>
</dbReference>
<dbReference type="CDD" id="cd21117">
    <property type="entry name" value="Twitch_MoaA"/>
    <property type="match status" value="1"/>
</dbReference>
<dbReference type="InterPro" id="IPR002820">
    <property type="entry name" value="Mopterin_CF_biosynth-C_dom"/>
</dbReference>
<keyword evidence="6" id="KW-0004">4Fe-4S</keyword>
<dbReference type="GO" id="GO:0006777">
    <property type="term" value="P:Mo-molybdopterin cofactor biosynthetic process"/>
    <property type="evidence" value="ECO:0007669"/>
    <property type="project" value="UniProtKB-KW"/>
</dbReference>
<keyword evidence="20" id="KW-1185">Reference proteome</keyword>
<dbReference type="InterPro" id="IPR013785">
    <property type="entry name" value="Aldolase_TIM"/>
</dbReference>
<dbReference type="InterPro" id="IPR023045">
    <property type="entry name" value="MoaC"/>
</dbReference>
<evidence type="ECO:0000313" key="19">
    <source>
        <dbReference type="EMBL" id="KAH7329248.1"/>
    </source>
</evidence>
<evidence type="ECO:0000256" key="12">
    <source>
        <dbReference type="ARBA" id="ARBA00023128"/>
    </source>
</evidence>
<comment type="pathway">
    <text evidence="3">Cofactor biosynthesis; molybdopterin biosynthesis.</text>
</comment>